<dbReference type="Proteomes" id="UP000288216">
    <property type="component" value="Unassembled WGS sequence"/>
</dbReference>
<organism evidence="2 3">
    <name type="scientific">Scyliorhinus torazame</name>
    <name type="common">Cloudy catshark</name>
    <name type="synonym">Catulus torazame</name>
    <dbReference type="NCBI Taxonomy" id="75743"/>
    <lineage>
        <taxon>Eukaryota</taxon>
        <taxon>Metazoa</taxon>
        <taxon>Chordata</taxon>
        <taxon>Craniata</taxon>
        <taxon>Vertebrata</taxon>
        <taxon>Chondrichthyes</taxon>
        <taxon>Elasmobranchii</taxon>
        <taxon>Galeomorphii</taxon>
        <taxon>Galeoidea</taxon>
        <taxon>Carcharhiniformes</taxon>
        <taxon>Scyliorhinidae</taxon>
        <taxon>Scyliorhinus</taxon>
    </lineage>
</organism>
<reference evidence="2 3" key="1">
    <citation type="journal article" date="2018" name="Nat. Ecol. Evol.">
        <title>Shark genomes provide insights into elasmobranch evolution and the origin of vertebrates.</title>
        <authorList>
            <person name="Hara Y"/>
            <person name="Yamaguchi K"/>
            <person name="Onimaru K"/>
            <person name="Kadota M"/>
            <person name="Koyanagi M"/>
            <person name="Keeley SD"/>
            <person name="Tatsumi K"/>
            <person name="Tanaka K"/>
            <person name="Motone F"/>
            <person name="Kageyama Y"/>
            <person name="Nozu R"/>
            <person name="Adachi N"/>
            <person name="Nishimura O"/>
            <person name="Nakagawa R"/>
            <person name="Tanegashima C"/>
            <person name="Kiyatake I"/>
            <person name="Matsumoto R"/>
            <person name="Murakumo K"/>
            <person name="Nishida K"/>
            <person name="Terakita A"/>
            <person name="Kuratani S"/>
            <person name="Sato K"/>
            <person name="Hyodo S Kuraku.S."/>
        </authorList>
    </citation>
    <scope>NUCLEOTIDE SEQUENCE [LARGE SCALE GENOMIC DNA]</scope>
</reference>
<evidence type="ECO:0000313" key="2">
    <source>
        <dbReference type="EMBL" id="GCB70066.1"/>
    </source>
</evidence>
<gene>
    <name evidence="2" type="ORF">scyTo_0001187</name>
</gene>
<keyword evidence="1" id="KW-0812">Transmembrane</keyword>
<keyword evidence="1" id="KW-1133">Transmembrane helix</keyword>
<sequence>MADNAAKQAVTLEEVGMEHVTVLVITRQMYSDNQDDELRLLISGKTPRGYPSNYNYHCDKMGRVLVSIPGKEAKVQMNTAQQASEGVIPQYNPELAQEMIDLLSQMQPPKPPEPNEWSPQEGDWVQEKKNPKNTLLRPKWKPPVCVKQVQGRMLLVDHGTKGTKLISIDNCRPVPKAFEPQVTTSWYARYEVRSHNEPELDEPPEEIPLTQVTTTPGKTCLKGHPQLLKFKAKVQKNIGSQKRWSKKQKCQCCCLTALGITFSLILFSFILGTITVSLTATQTFDLNSNIGQDLNYTELNNNDKKTGKTDTYYHGKNRTPRSPYLQRRRFNDHGSKMVLSPILTSIPQSGRQELSWFHTPWS</sequence>
<keyword evidence="3" id="KW-1185">Reference proteome</keyword>
<evidence type="ECO:0000256" key="1">
    <source>
        <dbReference type="SAM" id="Phobius"/>
    </source>
</evidence>
<keyword evidence="1" id="KW-0472">Membrane</keyword>
<name>A0A401PAA3_SCYTO</name>
<protein>
    <submittedName>
        <fullName evidence="2">Uncharacterized protein</fullName>
    </submittedName>
</protein>
<dbReference type="Gene3D" id="2.30.30.140">
    <property type="match status" value="1"/>
</dbReference>
<evidence type="ECO:0000313" key="3">
    <source>
        <dbReference type="Proteomes" id="UP000288216"/>
    </source>
</evidence>
<dbReference type="AlphaFoldDB" id="A0A401PAA3"/>
<accession>A0A401PAA3</accession>
<comment type="caution">
    <text evidence="2">The sequence shown here is derived from an EMBL/GenBank/DDBJ whole genome shotgun (WGS) entry which is preliminary data.</text>
</comment>
<feature type="transmembrane region" description="Helical" evidence="1">
    <location>
        <begin position="255"/>
        <end position="278"/>
    </location>
</feature>
<dbReference type="EMBL" id="BFAA01000257">
    <property type="protein sequence ID" value="GCB70066.1"/>
    <property type="molecule type" value="Genomic_DNA"/>
</dbReference>
<proteinExistence type="predicted"/>